<evidence type="ECO:0000259" key="11">
    <source>
        <dbReference type="SMART" id="SM00919"/>
    </source>
</evidence>
<comment type="similarity">
    <text evidence="4">In the C-terminal section; belongs to the phosphate acetyltransferase and butyryltransferase family.</text>
</comment>
<dbReference type="InterPro" id="IPR012302">
    <property type="entry name" value="Malic_NAD-bd"/>
</dbReference>
<dbReference type="InterPro" id="IPR045213">
    <property type="entry name" value="Malic_NAD-bd_bact_type"/>
</dbReference>
<feature type="binding site" evidence="9">
    <location>
        <position position="174"/>
    </location>
    <ligand>
        <name>a divalent metal cation</name>
        <dbReference type="ChEBI" id="CHEBI:60240"/>
    </ligand>
</feature>
<dbReference type="GO" id="GO:0016746">
    <property type="term" value="F:acyltransferase activity"/>
    <property type="evidence" value="ECO:0007669"/>
    <property type="project" value="InterPro"/>
</dbReference>
<dbReference type="SUPFAM" id="SSF53659">
    <property type="entry name" value="Isocitrate/Isopropylmalate dehydrogenase-like"/>
    <property type="match status" value="1"/>
</dbReference>
<evidence type="ECO:0000256" key="5">
    <source>
        <dbReference type="ARBA" id="ARBA00022723"/>
    </source>
</evidence>
<evidence type="ECO:0000256" key="1">
    <source>
        <dbReference type="ARBA" id="ARBA00001936"/>
    </source>
</evidence>
<dbReference type="InterPro" id="IPR015884">
    <property type="entry name" value="Malic_enzyme_CS"/>
</dbReference>
<evidence type="ECO:0000259" key="12">
    <source>
        <dbReference type="SMART" id="SM01274"/>
    </source>
</evidence>
<evidence type="ECO:0000256" key="7">
    <source>
        <dbReference type="ARBA" id="ARBA00023268"/>
    </source>
</evidence>
<evidence type="ECO:0000256" key="3">
    <source>
        <dbReference type="ARBA" id="ARBA00007686"/>
    </source>
</evidence>
<dbReference type="InterPro" id="IPR036291">
    <property type="entry name" value="NAD(P)-bd_dom_sf"/>
</dbReference>
<dbReference type="AlphaFoldDB" id="A0A7W5H1K0"/>
<evidence type="ECO:0000256" key="9">
    <source>
        <dbReference type="PIRSR" id="PIRSR036684-2"/>
    </source>
</evidence>
<comment type="caution">
    <text evidence="13">The sequence shown here is derived from an EMBL/GenBank/DDBJ whole genome shotgun (WGS) entry which is preliminary data.</text>
</comment>
<dbReference type="GO" id="GO:0046872">
    <property type="term" value="F:metal ion binding"/>
    <property type="evidence" value="ECO:0007669"/>
    <property type="project" value="UniProtKB-KW"/>
</dbReference>
<dbReference type="GO" id="GO:0051287">
    <property type="term" value="F:NAD binding"/>
    <property type="evidence" value="ECO:0007669"/>
    <property type="project" value="InterPro"/>
</dbReference>
<evidence type="ECO:0000256" key="6">
    <source>
        <dbReference type="ARBA" id="ARBA00023002"/>
    </source>
</evidence>
<comment type="cofactor">
    <cofactor evidence="2">
        <name>Mg(2+)</name>
        <dbReference type="ChEBI" id="CHEBI:18420"/>
    </cofactor>
</comment>
<dbReference type="Pfam" id="PF01515">
    <property type="entry name" value="PTA_PTB"/>
    <property type="match status" value="1"/>
</dbReference>
<evidence type="ECO:0000256" key="10">
    <source>
        <dbReference type="PIRSR" id="PIRSR036684-3"/>
    </source>
</evidence>
<keyword evidence="10" id="KW-0521">NADP</keyword>
<dbReference type="PIRSF" id="PIRSF036684">
    <property type="entry name" value="ME_PTA"/>
    <property type="match status" value="1"/>
</dbReference>
<evidence type="ECO:0000313" key="14">
    <source>
        <dbReference type="Proteomes" id="UP000544222"/>
    </source>
</evidence>
<reference evidence="13 14" key="1">
    <citation type="submission" date="2020-08" db="EMBL/GenBank/DDBJ databases">
        <title>Genomic Encyclopedia of Type Strains, Phase IV (KMG-IV): sequencing the most valuable type-strain genomes for metagenomic binning, comparative biology and taxonomic classification.</title>
        <authorList>
            <person name="Goeker M."/>
        </authorList>
    </citation>
    <scope>NUCLEOTIDE SEQUENCE [LARGE SCALE GENOMIC DNA]</scope>
    <source>
        <strain evidence="13 14">DSM 27471</strain>
    </source>
</reference>
<comment type="cofactor">
    <cofactor evidence="1">
        <name>Mn(2+)</name>
        <dbReference type="ChEBI" id="CHEBI:29035"/>
    </cofactor>
</comment>
<dbReference type="InterPro" id="IPR051674">
    <property type="entry name" value="Malate_Decarboxylase"/>
</dbReference>
<protein>
    <submittedName>
        <fullName evidence="13">Malate dehydrogenase (Oxaloacetate-decarboxylating)(NADP+)</fullName>
        <ecNumber evidence="13">1.1.1.40</ecNumber>
    </submittedName>
</protein>
<keyword evidence="6 13" id="KW-0560">Oxidoreductase</keyword>
<dbReference type="PANTHER" id="PTHR43237:SF4">
    <property type="entry name" value="NADP-DEPENDENT MALIC ENZYME"/>
    <property type="match status" value="1"/>
</dbReference>
<dbReference type="SMART" id="SM01274">
    <property type="entry name" value="malic"/>
    <property type="match status" value="1"/>
</dbReference>
<feature type="binding site" evidence="9">
    <location>
        <position position="175"/>
    </location>
    <ligand>
        <name>a divalent metal cation</name>
        <dbReference type="ChEBI" id="CHEBI:60240"/>
    </ligand>
</feature>
<dbReference type="InterPro" id="IPR012188">
    <property type="entry name" value="ME_PTA"/>
</dbReference>
<feature type="active site" description="Proton acceptor" evidence="8">
    <location>
        <position position="132"/>
    </location>
</feature>
<feature type="domain" description="Malic enzyme N-terminal" evidence="12">
    <location>
        <begin position="56"/>
        <end position="189"/>
    </location>
</feature>
<dbReference type="Pfam" id="PF00390">
    <property type="entry name" value="malic"/>
    <property type="match status" value="1"/>
</dbReference>
<dbReference type="Gene3D" id="3.40.50.10950">
    <property type="match status" value="1"/>
</dbReference>
<dbReference type="InterPro" id="IPR042113">
    <property type="entry name" value="P_AcTrfase_dom1"/>
</dbReference>
<dbReference type="GO" id="GO:0006108">
    <property type="term" value="P:malate metabolic process"/>
    <property type="evidence" value="ECO:0007669"/>
    <property type="project" value="InterPro"/>
</dbReference>
<dbReference type="EC" id="1.1.1.40" evidence="13"/>
<dbReference type="FunFam" id="3.40.50.720:FF:000095">
    <property type="entry name" value="NADP-dependent malic enzyme"/>
    <property type="match status" value="1"/>
</dbReference>
<proteinExistence type="inferred from homology"/>
<feature type="binding site" evidence="10">
    <location>
        <position position="200"/>
    </location>
    <ligand>
        <name>a divalent metal cation</name>
        <dbReference type="ChEBI" id="CHEBI:60240"/>
    </ligand>
</feature>
<dbReference type="FunFam" id="3.40.50.10380:FF:000003">
    <property type="entry name" value="NADP-dependent malic enzyme"/>
    <property type="match status" value="1"/>
</dbReference>
<comment type="similarity">
    <text evidence="3">In the N-terminal section; belongs to the malic enzymes family.</text>
</comment>
<feature type="domain" description="Malic enzyme NAD-binding" evidence="11">
    <location>
        <begin position="201"/>
        <end position="438"/>
    </location>
</feature>
<dbReference type="Gene3D" id="3.40.50.10380">
    <property type="entry name" value="Malic enzyme, N-terminal domain"/>
    <property type="match status" value="1"/>
</dbReference>
<dbReference type="SUPFAM" id="SSF53223">
    <property type="entry name" value="Aminoacid dehydrogenase-like, N-terminal domain"/>
    <property type="match status" value="1"/>
</dbReference>
<dbReference type="InterPro" id="IPR012301">
    <property type="entry name" value="Malic_N_dom"/>
</dbReference>
<feature type="binding site" evidence="10">
    <location>
        <begin position="114"/>
        <end position="121"/>
    </location>
    <ligand>
        <name>NADP(+)</name>
        <dbReference type="ChEBI" id="CHEBI:58349"/>
    </ligand>
</feature>
<evidence type="ECO:0000313" key="13">
    <source>
        <dbReference type="EMBL" id="MBB3186452.1"/>
    </source>
</evidence>
<dbReference type="GO" id="GO:0004473">
    <property type="term" value="F:malate dehydrogenase (decarboxylating) (NADP+) activity"/>
    <property type="evidence" value="ECO:0007669"/>
    <property type="project" value="UniProtKB-EC"/>
</dbReference>
<name>A0A7W5H1K0_9PORP</name>
<dbReference type="Gene3D" id="3.40.50.10750">
    <property type="entry name" value="Isocitrate/Isopropylmalate dehydrogenase-like"/>
    <property type="match status" value="1"/>
</dbReference>
<dbReference type="InterPro" id="IPR042112">
    <property type="entry name" value="P_AcTrfase_dom2"/>
</dbReference>
<keyword evidence="5 9" id="KW-0479">Metal-binding</keyword>
<dbReference type="Pfam" id="PF03949">
    <property type="entry name" value="Malic_M"/>
    <property type="match status" value="1"/>
</dbReference>
<dbReference type="Gene3D" id="3.40.50.720">
    <property type="entry name" value="NAD(P)-binding Rossmann-like Domain"/>
    <property type="match status" value="1"/>
</dbReference>
<keyword evidence="7" id="KW-0511">Multifunctional enzyme</keyword>
<feature type="binding site" evidence="10">
    <location>
        <position position="325"/>
    </location>
    <ligand>
        <name>a divalent metal cation</name>
        <dbReference type="ChEBI" id="CHEBI:60240"/>
    </ligand>
</feature>
<dbReference type="InterPro" id="IPR037062">
    <property type="entry name" value="Malic_N_dom_sf"/>
</dbReference>
<dbReference type="PROSITE" id="PS00331">
    <property type="entry name" value="MALIC_ENZYMES"/>
    <property type="match status" value="1"/>
</dbReference>
<evidence type="ECO:0000256" key="4">
    <source>
        <dbReference type="ARBA" id="ARBA00008756"/>
    </source>
</evidence>
<dbReference type="SUPFAM" id="SSF51735">
    <property type="entry name" value="NAD(P)-binding Rossmann-fold domains"/>
    <property type="match status" value="1"/>
</dbReference>
<dbReference type="InterPro" id="IPR046346">
    <property type="entry name" value="Aminoacid_DH-like_N_sf"/>
</dbReference>
<keyword evidence="14" id="KW-1185">Reference proteome</keyword>
<dbReference type="PANTHER" id="PTHR43237">
    <property type="entry name" value="NADP-DEPENDENT MALIC ENZYME"/>
    <property type="match status" value="1"/>
</dbReference>
<dbReference type="SMART" id="SM00919">
    <property type="entry name" value="Malic_M"/>
    <property type="match status" value="1"/>
</dbReference>
<dbReference type="Proteomes" id="UP000544222">
    <property type="component" value="Unassembled WGS sequence"/>
</dbReference>
<evidence type="ECO:0000256" key="2">
    <source>
        <dbReference type="ARBA" id="ARBA00001946"/>
    </source>
</evidence>
<dbReference type="InterPro" id="IPR002505">
    <property type="entry name" value="PTA_PTB"/>
</dbReference>
<evidence type="ECO:0000256" key="8">
    <source>
        <dbReference type="PIRSR" id="PIRSR036684-1"/>
    </source>
</evidence>
<gene>
    <name evidence="13" type="ORF">FHX64_000615</name>
</gene>
<dbReference type="CDD" id="cd05311">
    <property type="entry name" value="NAD_bind_2_malic_enz"/>
    <property type="match status" value="1"/>
</dbReference>
<sequence length="805" mass="89098">MKNNKYANLLFQHTIVLEENNLNLQLLLRNTINYSSYTMAKFTKEDALNYHRMGKPGKIEIVPTKPYSTQTDLSLAYSPGVAEPCLEIEKDPNAAYEYTTKGNLVAVISNGTAVLGLGDIGALAGKPVMEGKGLLFKIFAGIDVFDIEINEKDPEKFIQIVKAISPTFGGINLEDIKAPECFEIETRLREEVDIPIMHDDQHGTAIISAAGLINALEIVGKKIEDIRIVVNGAGAAANSCARLYVLLGARKENIIMVDSKGVITADRQNLTPQKQEFATDRQGLKTLSDAVYGADVFLGLSVADVLTKEMVRTMAKDPIVFALANPNPEISYADAMDSRGDILFATGRSDYPNQINNVLGFPYIFRGALDVRATSINEEMKKAAVLAIADLAKQHVPDVVNAAYNLNKISFGRSYIIPKPLDPRLLTTVAPAVAKAAIASGVARNPITDWDAYNVKLRELMGYDNKMLRHFTETARQNPKRVVFSEANHLNMLRAAATAKAEGVCFPILLGNEERIEKMAVENNIDLTGIEIINLRHDREEERRTLYAKHLTAKCERDGMTLTDALEKMFDRSYFGMMMVEMGNADAMITGAYTNFIENINAAKQVIGIRDGMKHIAAMHIANTKKGTFFLADTLFNRHPNEETLVDIARLTNQAVKFFAHDPVMAMLSYSNFGVDKQGSPASIHRVIDTLHHMCPDMVIDGEMQVNFALNKILRDEKYPFTKLKDKEVNTLIFPNLSSANIASKMILEMGISDMIGPIQMGLKKPIHILDVESSVRDIVNMTIIAVIDAIVEEQKRQNNIGELA</sequence>
<accession>A0A7W5H1K0</accession>
<dbReference type="EMBL" id="JACHYB010000001">
    <property type="protein sequence ID" value="MBB3186452.1"/>
    <property type="molecule type" value="Genomic_DNA"/>
</dbReference>
<organism evidence="13 14">
    <name type="scientific">Microbacter margulisiae</name>
    <dbReference type="NCBI Taxonomy" id="1350067"/>
    <lineage>
        <taxon>Bacteria</taxon>
        <taxon>Pseudomonadati</taxon>
        <taxon>Bacteroidota</taxon>
        <taxon>Bacteroidia</taxon>
        <taxon>Bacteroidales</taxon>
        <taxon>Porphyromonadaceae</taxon>
        <taxon>Microbacter</taxon>
    </lineage>
</organism>